<evidence type="ECO:0000256" key="1">
    <source>
        <dbReference type="HAMAP-Rule" id="MF_00697"/>
    </source>
</evidence>
<dbReference type="PANTHER" id="PTHR42194">
    <property type="entry name" value="UPF0276 PROTEIN HI_1600"/>
    <property type="match status" value="1"/>
</dbReference>
<organism evidence="2 3">
    <name type="scientific">Legionella fallonii LLAP-10</name>
    <dbReference type="NCBI Taxonomy" id="1212491"/>
    <lineage>
        <taxon>Bacteria</taxon>
        <taxon>Pseudomonadati</taxon>
        <taxon>Pseudomonadota</taxon>
        <taxon>Gammaproteobacteria</taxon>
        <taxon>Legionellales</taxon>
        <taxon>Legionellaceae</taxon>
        <taxon>Legionella</taxon>
    </lineage>
</organism>
<sequence length="293" mass="34511">MENNKQTHTNKPPSLGMGLGLRTDHYQYILEHSPAVDWFEILTENYLFDGGRPLYYLDKVRENYPLVMHGVSLSIGSSEPINYDYLKKVRQLAERIQPKWISDHLCWTGVNQRNIHDLLPLPYTAKTIDHIVERIKCVQDFYKQQILLENVSSYITYKESEMTEWEFLTEIAHRADCLILLDINNIYVSSYNHGFDPETYIHAIPVERVQQFHLAGHQNCDDYIIDTHDHPVINEVWELYAKAIKRFGDVSTMIERDDHIPPFEELWSELDYAKKIKLECLSVTKESLMYETQ</sequence>
<dbReference type="EMBL" id="LN614827">
    <property type="protein sequence ID" value="CEG58314.1"/>
    <property type="molecule type" value="Genomic_DNA"/>
</dbReference>
<dbReference type="AlphaFoldDB" id="A0A098G8K5"/>
<dbReference type="SUPFAM" id="SSF51658">
    <property type="entry name" value="Xylose isomerase-like"/>
    <property type="match status" value="1"/>
</dbReference>
<dbReference type="Pfam" id="PF05114">
    <property type="entry name" value="MbnB_TglH_ChrH"/>
    <property type="match status" value="1"/>
</dbReference>
<protein>
    <recommendedName>
        <fullName evidence="1">UPF0276 protein LFA_2959</fullName>
    </recommendedName>
</protein>
<dbReference type="OrthoDB" id="9763101at2"/>
<keyword evidence="3" id="KW-1185">Reference proteome</keyword>
<dbReference type="InterPro" id="IPR007801">
    <property type="entry name" value="MbnB/TglH/ChrH"/>
</dbReference>
<dbReference type="HAMAP" id="MF_00697">
    <property type="entry name" value="UPF0276"/>
    <property type="match status" value="1"/>
</dbReference>
<evidence type="ECO:0000313" key="2">
    <source>
        <dbReference type="EMBL" id="CEG58314.1"/>
    </source>
</evidence>
<comment type="similarity">
    <text evidence="1">Belongs to the UPF0276 family.</text>
</comment>
<name>A0A098G8K5_9GAMM</name>
<reference evidence="3" key="1">
    <citation type="submission" date="2014-09" db="EMBL/GenBank/DDBJ databases">
        <authorList>
            <person name="Gomez-Valero L."/>
        </authorList>
    </citation>
    <scope>NUCLEOTIDE SEQUENCE [LARGE SCALE GENOMIC DNA]</scope>
    <source>
        <strain evidence="3">ATCC700992</strain>
    </source>
</reference>
<evidence type="ECO:0000313" key="3">
    <source>
        <dbReference type="Proteomes" id="UP000032430"/>
    </source>
</evidence>
<gene>
    <name evidence="2" type="ORF">LFA_2959</name>
</gene>
<dbReference type="Gene3D" id="3.20.20.150">
    <property type="entry name" value="Divalent-metal-dependent TIM barrel enzymes"/>
    <property type="match status" value="1"/>
</dbReference>
<dbReference type="RefSeq" id="WP_045096660.1">
    <property type="nucleotide sequence ID" value="NZ_LN614827.1"/>
</dbReference>
<dbReference type="NCBIfam" id="NF003818">
    <property type="entry name" value="PRK05409.1"/>
    <property type="match status" value="1"/>
</dbReference>
<proteinExistence type="inferred from homology"/>
<dbReference type="InterPro" id="IPR036237">
    <property type="entry name" value="Xyl_isomerase-like_sf"/>
</dbReference>
<dbReference type="STRING" id="1212491.LFA_2959"/>
<dbReference type="KEGG" id="lfa:LFA_2959"/>
<dbReference type="Proteomes" id="UP000032430">
    <property type="component" value="Chromosome I"/>
</dbReference>
<dbReference type="PANTHER" id="PTHR42194:SF1">
    <property type="entry name" value="UPF0276 PROTEIN HI_1600"/>
    <property type="match status" value="1"/>
</dbReference>
<accession>A0A098G8K5</accession>
<dbReference type="HOGENOM" id="CLU_064263_0_0_6"/>